<evidence type="ECO:0000256" key="1">
    <source>
        <dbReference type="ARBA" id="ARBA00009437"/>
    </source>
</evidence>
<dbReference type="Pfam" id="PF00126">
    <property type="entry name" value="HTH_1"/>
    <property type="match status" value="1"/>
</dbReference>
<evidence type="ECO:0000259" key="5">
    <source>
        <dbReference type="PROSITE" id="PS50931"/>
    </source>
</evidence>
<evidence type="ECO:0000256" key="2">
    <source>
        <dbReference type="ARBA" id="ARBA00023015"/>
    </source>
</evidence>
<keyword evidence="2" id="KW-0805">Transcription regulation</keyword>
<dbReference type="InterPro" id="IPR036388">
    <property type="entry name" value="WH-like_DNA-bd_sf"/>
</dbReference>
<protein>
    <submittedName>
        <fullName evidence="6">PCP degradation transcriptional activation protein</fullName>
    </submittedName>
</protein>
<dbReference type="SUPFAM" id="SSF53850">
    <property type="entry name" value="Periplasmic binding protein-like II"/>
    <property type="match status" value="1"/>
</dbReference>
<keyword evidence="3" id="KW-0238">DNA-binding</keyword>
<organism evidence="6 7">
    <name type="scientific">Paracidovorax wautersii</name>
    <dbReference type="NCBI Taxonomy" id="1177982"/>
    <lineage>
        <taxon>Bacteria</taxon>
        <taxon>Pseudomonadati</taxon>
        <taxon>Pseudomonadota</taxon>
        <taxon>Betaproteobacteria</taxon>
        <taxon>Burkholderiales</taxon>
        <taxon>Comamonadaceae</taxon>
        <taxon>Paracidovorax</taxon>
    </lineage>
</organism>
<dbReference type="PANTHER" id="PTHR30118">
    <property type="entry name" value="HTH-TYPE TRANSCRIPTIONAL REGULATOR LEUO-RELATED"/>
    <property type="match status" value="1"/>
</dbReference>
<dbReference type="SUPFAM" id="SSF46785">
    <property type="entry name" value="Winged helix' DNA-binding domain"/>
    <property type="match status" value="1"/>
</dbReference>
<dbReference type="PANTHER" id="PTHR30118:SF15">
    <property type="entry name" value="TRANSCRIPTIONAL REGULATORY PROTEIN"/>
    <property type="match status" value="1"/>
</dbReference>
<dbReference type="InterPro" id="IPR036390">
    <property type="entry name" value="WH_DNA-bd_sf"/>
</dbReference>
<dbReference type="Gene3D" id="1.10.10.10">
    <property type="entry name" value="Winged helix-like DNA-binding domain superfamily/Winged helix DNA-binding domain"/>
    <property type="match status" value="1"/>
</dbReference>
<dbReference type="PRINTS" id="PR00039">
    <property type="entry name" value="HTHLYSR"/>
</dbReference>
<dbReference type="InterPro" id="IPR050389">
    <property type="entry name" value="LysR-type_TF"/>
</dbReference>
<dbReference type="InterPro" id="IPR005119">
    <property type="entry name" value="LysR_subst-bd"/>
</dbReference>
<gene>
    <name evidence="6" type="primary">pcpR_6</name>
    <name evidence="6" type="ORF">GAK30_03525</name>
</gene>
<evidence type="ECO:0000313" key="7">
    <source>
        <dbReference type="Proteomes" id="UP000461670"/>
    </source>
</evidence>
<dbReference type="PROSITE" id="PS50931">
    <property type="entry name" value="HTH_LYSR"/>
    <property type="match status" value="1"/>
</dbReference>
<dbReference type="Pfam" id="PF03466">
    <property type="entry name" value="LysR_substrate"/>
    <property type="match status" value="1"/>
</dbReference>
<dbReference type="GO" id="GO:0003700">
    <property type="term" value="F:DNA-binding transcription factor activity"/>
    <property type="evidence" value="ECO:0007669"/>
    <property type="project" value="InterPro"/>
</dbReference>
<evidence type="ECO:0000313" key="6">
    <source>
        <dbReference type="EMBL" id="KAF1018723.1"/>
    </source>
</evidence>
<dbReference type="InterPro" id="IPR000847">
    <property type="entry name" value="LysR_HTH_N"/>
</dbReference>
<feature type="domain" description="HTH lysR-type" evidence="5">
    <location>
        <begin position="12"/>
        <end position="69"/>
    </location>
</feature>
<dbReference type="Gene3D" id="3.40.190.10">
    <property type="entry name" value="Periplasmic binding protein-like II"/>
    <property type="match status" value="2"/>
</dbReference>
<sequence>MSKIEFMDIRSVDLNLLVLFDAMARLHSVNRASEALGLSQSATSGALARLRETFGDPLFVRTGSRMLPTPRAQQLAPVVHRVVQAIQSEILQPPTFEPARAERSFTILTPDIGEVAFLPGVLRHLRQHAPGIRLHALSRSRAEAADALEKGDAELAVGFFPDLQKAGYYQQALFMSGYTCITAADNDTIGPAPTLRQYLAAHHVVVRPDGREHLLDRFLEDKGWHRHITLELSHFMSLLALLPGSDLVATVPRDIATVVARHLPLREVALPFRPPQLRIQQYWHRRMQNDPANRWLRGLFYDVNRREAGARLA</sequence>
<dbReference type="CDD" id="cd08459">
    <property type="entry name" value="PBP2_DntR_NahR_LinR_like"/>
    <property type="match status" value="1"/>
</dbReference>
<dbReference type="Proteomes" id="UP000461670">
    <property type="component" value="Unassembled WGS sequence"/>
</dbReference>
<reference evidence="7" key="1">
    <citation type="journal article" date="2020" name="MBio">
        <title>Horizontal gene transfer to a defensive symbiont with a reduced genome amongst a multipartite beetle microbiome.</title>
        <authorList>
            <person name="Waterworth S.C."/>
            <person name="Florez L.V."/>
            <person name="Rees E.R."/>
            <person name="Hertweck C."/>
            <person name="Kaltenpoth M."/>
            <person name="Kwan J.C."/>
        </authorList>
    </citation>
    <scope>NUCLEOTIDE SEQUENCE [LARGE SCALE GENOMIC DNA]</scope>
</reference>
<dbReference type="EMBL" id="WNDQ01000076">
    <property type="protein sequence ID" value="KAF1018723.1"/>
    <property type="molecule type" value="Genomic_DNA"/>
</dbReference>
<evidence type="ECO:0000256" key="4">
    <source>
        <dbReference type="ARBA" id="ARBA00023163"/>
    </source>
</evidence>
<comment type="caution">
    <text evidence="6">The sequence shown here is derived from an EMBL/GenBank/DDBJ whole genome shotgun (WGS) entry which is preliminary data.</text>
</comment>
<evidence type="ECO:0000256" key="3">
    <source>
        <dbReference type="ARBA" id="ARBA00023125"/>
    </source>
</evidence>
<proteinExistence type="inferred from homology"/>
<accession>A0A7V8FL04</accession>
<dbReference type="GO" id="GO:0003677">
    <property type="term" value="F:DNA binding"/>
    <property type="evidence" value="ECO:0007669"/>
    <property type="project" value="UniProtKB-KW"/>
</dbReference>
<dbReference type="AlphaFoldDB" id="A0A7V8FL04"/>
<name>A0A7V8FL04_9BURK</name>
<comment type="similarity">
    <text evidence="1">Belongs to the LysR transcriptional regulatory family.</text>
</comment>
<keyword evidence="4" id="KW-0804">Transcription</keyword>